<feature type="region of interest" description="Disordered" evidence="3">
    <location>
        <begin position="19"/>
        <end position="56"/>
    </location>
</feature>
<reference evidence="4" key="1">
    <citation type="submission" date="2016-11" db="EMBL/GenBank/DDBJ databases">
        <title>The genome of Nicotiana attenuata.</title>
        <authorList>
            <person name="Xu S."/>
            <person name="Brockmoeller T."/>
            <person name="Gaquerel E."/>
            <person name="Navarro A."/>
            <person name="Kuhl H."/>
            <person name="Gase K."/>
            <person name="Ling Z."/>
            <person name="Zhou W."/>
            <person name="Kreitzer C."/>
            <person name="Stanke M."/>
            <person name="Tang H."/>
            <person name="Lyons E."/>
            <person name="Pandey P."/>
            <person name="Pandey S.P."/>
            <person name="Timmermann B."/>
            <person name="Baldwin I.T."/>
        </authorList>
    </citation>
    <scope>NUCLEOTIDE SEQUENCE [LARGE SCALE GENOMIC DNA]</scope>
    <source>
        <strain evidence="4">UT</strain>
    </source>
</reference>
<keyword evidence="5" id="KW-1185">Reference proteome</keyword>
<accession>A0A314L5Y7</accession>
<evidence type="ECO:0000256" key="2">
    <source>
        <dbReference type="ARBA" id="ARBA00023306"/>
    </source>
</evidence>
<name>A0A314L5Y7_NICAT</name>
<keyword evidence="2" id="KW-0131">Cell cycle</keyword>
<dbReference type="GO" id="GO:0005634">
    <property type="term" value="C:nucleus"/>
    <property type="evidence" value="ECO:0007669"/>
    <property type="project" value="TreeGrafter"/>
</dbReference>
<comment type="caution">
    <text evidence="4">The sequence shown here is derived from an EMBL/GenBank/DDBJ whole genome shotgun (WGS) entry which is preliminary data.</text>
</comment>
<evidence type="ECO:0000256" key="1">
    <source>
        <dbReference type="ARBA" id="ARBA00023013"/>
    </source>
</evidence>
<dbReference type="STRING" id="49451.A0A314L5Y7"/>
<dbReference type="Proteomes" id="UP000187609">
    <property type="component" value="Unassembled WGS sequence"/>
</dbReference>
<proteinExistence type="predicted"/>
<feature type="compositionally biased region" description="Basic residues" evidence="3">
    <location>
        <begin position="28"/>
        <end position="44"/>
    </location>
</feature>
<evidence type="ECO:0000313" key="5">
    <source>
        <dbReference type="Proteomes" id="UP000187609"/>
    </source>
</evidence>
<dbReference type="GO" id="GO:0032875">
    <property type="term" value="P:regulation of DNA endoreduplication"/>
    <property type="evidence" value="ECO:0007669"/>
    <property type="project" value="InterPro"/>
</dbReference>
<gene>
    <name evidence="4" type="ORF">A4A49_17751</name>
</gene>
<dbReference type="InterPro" id="IPR040389">
    <property type="entry name" value="SMR"/>
</dbReference>
<evidence type="ECO:0000313" key="4">
    <source>
        <dbReference type="EMBL" id="OIT36962.1"/>
    </source>
</evidence>
<dbReference type="EMBL" id="MJEQ01000370">
    <property type="protein sequence ID" value="OIT36962.1"/>
    <property type="molecule type" value="Genomic_DNA"/>
</dbReference>
<evidence type="ECO:0000256" key="3">
    <source>
        <dbReference type="SAM" id="MobiDB-lite"/>
    </source>
</evidence>
<keyword evidence="1" id="KW-0649">Protein kinase inhibitor</keyword>
<organism evidence="4 5">
    <name type="scientific">Nicotiana attenuata</name>
    <name type="common">Coyote tobacco</name>
    <dbReference type="NCBI Taxonomy" id="49451"/>
    <lineage>
        <taxon>Eukaryota</taxon>
        <taxon>Viridiplantae</taxon>
        <taxon>Streptophyta</taxon>
        <taxon>Embryophyta</taxon>
        <taxon>Tracheophyta</taxon>
        <taxon>Spermatophyta</taxon>
        <taxon>Magnoliopsida</taxon>
        <taxon>eudicotyledons</taxon>
        <taxon>Gunneridae</taxon>
        <taxon>Pentapetalae</taxon>
        <taxon>asterids</taxon>
        <taxon>lamiids</taxon>
        <taxon>Solanales</taxon>
        <taxon>Solanaceae</taxon>
        <taxon>Nicotianoideae</taxon>
        <taxon>Nicotianeae</taxon>
        <taxon>Nicotiana</taxon>
    </lineage>
</organism>
<dbReference type="PANTHER" id="PTHR33142:SF8">
    <property type="entry name" value="CYCLIN-DEPENDENT PROTEIN KINASE INHIBITOR SMR9"/>
    <property type="match status" value="1"/>
</dbReference>
<dbReference type="GO" id="GO:0004860">
    <property type="term" value="F:protein kinase inhibitor activity"/>
    <property type="evidence" value="ECO:0007669"/>
    <property type="project" value="UniProtKB-KW"/>
</dbReference>
<dbReference type="PANTHER" id="PTHR33142">
    <property type="entry name" value="CYCLIN-DEPENDENT PROTEIN KINASE INHIBITOR SMR13"/>
    <property type="match status" value="1"/>
</dbReference>
<dbReference type="Gramene" id="OIT36962">
    <property type="protein sequence ID" value="OIT36962"/>
    <property type="gene ID" value="A4A49_17751"/>
</dbReference>
<protein>
    <submittedName>
        <fullName evidence="4">Uncharacterized protein</fullName>
    </submittedName>
</protein>
<sequence length="75" mass="8543">MSNMEEECTTPKNQECQIQAPLECPPAPRKKKAENRAATKRKQQPKNGFFHPPDLDSIFAVTTAPTYSRPQLVWD</sequence>
<dbReference type="AlphaFoldDB" id="A0A314L5Y7"/>